<name>R3TLX9_9ENTE</name>
<dbReference type="InterPro" id="IPR011013">
    <property type="entry name" value="Gal_mutarotase_sf_dom"/>
</dbReference>
<dbReference type="eggNOG" id="COG2017">
    <property type="taxonomic scope" value="Bacteria"/>
</dbReference>
<dbReference type="InterPro" id="IPR047215">
    <property type="entry name" value="Galactose_mutarotase-like"/>
</dbReference>
<dbReference type="SUPFAM" id="SSF74650">
    <property type="entry name" value="Galactose mutarotase-like"/>
    <property type="match status" value="1"/>
</dbReference>
<dbReference type="GO" id="GO:0004034">
    <property type="term" value="F:aldose 1-epimerase activity"/>
    <property type="evidence" value="ECO:0007669"/>
    <property type="project" value="TreeGrafter"/>
</dbReference>
<dbReference type="CDD" id="cd09019">
    <property type="entry name" value="galactose_mutarotase_like"/>
    <property type="match status" value="1"/>
</dbReference>
<keyword evidence="3" id="KW-0119">Carbohydrate metabolism</keyword>
<dbReference type="InterPro" id="IPR008183">
    <property type="entry name" value="Aldose_1/G6P_1-epimerase"/>
</dbReference>
<dbReference type="PANTHER" id="PTHR10091:SF0">
    <property type="entry name" value="GALACTOSE MUTAROTASE"/>
    <property type="match status" value="1"/>
</dbReference>
<dbReference type="AlphaFoldDB" id="R3TLX9"/>
<dbReference type="STRING" id="154621.RV11_GL002027"/>
<proteinExistence type="inferred from homology"/>
<evidence type="ECO:0000313" key="5">
    <source>
        <dbReference type="Proteomes" id="UP000013785"/>
    </source>
</evidence>
<keyword evidence="2" id="KW-0413">Isomerase</keyword>
<dbReference type="HOGENOM" id="CLU_031753_1_1_9"/>
<dbReference type="Gene3D" id="2.70.98.10">
    <property type="match status" value="1"/>
</dbReference>
<comment type="similarity">
    <text evidence="1">Belongs to the aldose epimerase family.</text>
</comment>
<dbReference type="RefSeq" id="WP_010769461.1">
    <property type="nucleotide sequence ID" value="NZ_ASWE01000001.1"/>
</dbReference>
<evidence type="ECO:0000256" key="3">
    <source>
        <dbReference type="ARBA" id="ARBA00023277"/>
    </source>
</evidence>
<evidence type="ECO:0000256" key="2">
    <source>
        <dbReference type="ARBA" id="ARBA00023235"/>
    </source>
</evidence>
<dbReference type="PATRIC" id="fig|1158610.3.peg.2811"/>
<gene>
    <name evidence="4" type="ORF">UC3_02826</name>
</gene>
<reference evidence="4 5" key="1">
    <citation type="submission" date="2013-02" db="EMBL/GenBank/DDBJ databases">
        <title>The Genome Sequence of Enterococcus phoeniculicola BAA-412.</title>
        <authorList>
            <consortium name="The Broad Institute Genome Sequencing Platform"/>
            <consortium name="The Broad Institute Genome Sequencing Center for Infectious Disease"/>
            <person name="Earl A.M."/>
            <person name="Gilmore M.S."/>
            <person name="Lebreton F."/>
            <person name="Walker B."/>
            <person name="Young S.K."/>
            <person name="Zeng Q."/>
            <person name="Gargeya S."/>
            <person name="Fitzgerald M."/>
            <person name="Haas B."/>
            <person name="Abouelleil A."/>
            <person name="Alvarado L."/>
            <person name="Arachchi H.M."/>
            <person name="Berlin A.M."/>
            <person name="Chapman S.B."/>
            <person name="Dewar J."/>
            <person name="Goldberg J."/>
            <person name="Griggs A."/>
            <person name="Gujja S."/>
            <person name="Hansen M."/>
            <person name="Howarth C."/>
            <person name="Imamovic A."/>
            <person name="Larimer J."/>
            <person name="McCowan C."/>
            <person name="Murphy C."/>
            <person name="Neiman D."/>
            <person name="Pearson M."/>
            <person name="Priest M."/>
            <person name="Roberts A."/>
            <person name="Saif S."/>
            <person name="Shea T."/>
            <person name="Sisk P."/>
            <person name="Sykes S."/>
            <person name="Wortman J."/>
            <person name="Nusbaum C."/>
            <person name="Birren B."/>
        </authorList>
    </citation>
    <scope>NUCLEOTIDE SEQUENCE [LARGE SCALE GENOMIC DNA]</scope>
    <source>
        <strain evidence="4 5">ATCC BAA-412</strain>
    </source>
</reference>
<dbReference type="Proteomes" id="UP000013785">
    <property type="component" value="Unassembled WGS sequence"/>
</dbReference>
<dbReference type="Pfam" id="PF01263">
    <property type="entry name" value="Aldose_epim"/>
    <property type="match status" value="1"/>
</dbReference>
<accession>R3TLX9</accession>
<evidence type="ECO:0000313" key="4">
    <source>
        <dbReference type="EMBL" id="EOL42474.1"/>
    </source>
</evidence>
<dbReference type="InterPro" id="IPR014718">
    <property type="entry name" value="GH-type_carb-bd"/>
</dbReference>
<organism evidence="4 5">
    <name type="scientific">Enterococcus phoeniculicola ATCC BAA-412</name>
    <dbReference type="NCBI Taxonomy" id="1158610"/>
    <lineage>
        <taxon>Bacteria</taxon>
        <taxon>Bacillati</taxon>
        <taxon>Bacillota</taxon>
        <taxon>Bacilli</taxon>
        <taxon>Lactobacillales</taxon>
        <taxon>Enterococcaceae</taxon>
        <taxon>Enterococcus</taxon>
    </lineage>
</organism>
<keyword evidence="5" id="KW-1185">Reference proteome</keyword>
<evidence type="ECO:0008006" key="6">
    <source>
        <dbReference type="Google" id="ProtNLM"/>
    </source>
</evidence>
<dbReference type="EMBL" id="AJAT01000017">
    <property type="protein sequence ID" value="EOL42474.1"/>
    <property type="molecule type" value="Genomic_DNA"/>
</dbReference>
<evidence type="ECO:0000256" key="1">
    <source>
        <dbReference type="ARBA" id="ARBA00006206"/>
    </source>
</evidence>
<sequence length="330" mass="36892">MNVSIEPVTGSPLIKVTLTNNYLSASFYNFGARMHQLFTPNKEGLSENILLSYDSVEELLSDKSYFGAVVGPVAGRIKHAQWKDFPLEKNCGTHHIHGGSQGWSYQFWTIELLEDPDVIGIRFHLEDSVSGYPGPINVRVTYKLVDHSLIMTTDYQSMNPTIVNPTSHSYFNLSGEGQQDLDTHSLLVNASHLLETDKETLPTGKIIPVKELPLDVSKMQSFPAIFSSFKEGLDDCFILNKTLPTALTLTEQTSGRKMEIATTNQSVVLFSTTGFDAPFLINGKPMHSNYGLAIEPQQFPDSVHHPSWPSIELPPLQKRQQETIYRFSCL</sequence>
<dbReference type="GO" id="GO:0033499">
    <property type="term" value="P:galactose catabolic process via UDP-galactose, Leloir pathway"/>
    <property type="evidence" value="ECO:0007669"/>
    <property type="project" value="TreeGrafter"/>
</dbReference>
<dbReference type="PANTHER" id="PTHR10091">
    <property type="entry name" value="ALDOSE-1-EPIMERASE"/>
    <property type="match status" value="1"/>
</dbReference>
<comment type="caution">
    <text evidence="4">The sequence shown here is derived from an EMBL/GenBank/DDBJ whole genome shotgun (WGS) entry which is preliminary data.</text>
</comment>
<protein>
    <recommendedName>
        <fullName evidence="6">Type-1 mutarotase</fullName>
    </recommendedName>
</protein>
<dbReference type="GO" id="GO:0030246">
    <property type="term" value="F:carbohydrate binding"/>
    <property type="evidence" value="ECO:0007669"/>
    <property type="project" value="InterPro"/>
</dbReference>
<dbReference type="OrthoDB" id="9779408at2"/>
<dbReference type="GO" id="GO:0006006">
    <property type="term" value="P:glucose metabolic process"/>
    <property type="evidence" value="ECO:0007669"/>
    <property type="project" value="TreeGrafter"/>
</dbReference>